<dbReference type="EMBL" id="CP035807">
    <property type="protein sequence ID" value="QEN06092.1"/>
    <property type="molecule type" value="Genomic_DNA"/>
</dbReference>
<evidence type="ECO:0000313" key="2">
    <source>
        <dbReference type="Proteomes" id="UP000323824"/>
    </source>
</evidence>
<dbReference type="AlphaFoldDB" id="A0A5C1QIU3"/>
<sequence>MKKKAVKYKLSVKKDFSSDLVEELRHIDKYFSKYINANVEIIVTELQGDHNEDFIVELNDIKVDDPTISNIVDIANKEAMLN</sequence>
<gene>
    <name evidence="1" type="ORF">EW093_15835</name>
</gene>
<reference evidence="1 2" key="1">
    <citation type="submission" date="2019-02" db="EMBL/GenBank/DDBJ databases">
        <authorList>
            <person name="Fomenkov A."/>
            <person name="Dubinina G."/>
            <person name="Grabovich M."/>
            <person name="Vincze T."/>
            <person name="Roberts R.J."/>
        </authorList>
    </citation>
    <scope>NUCLEOTIDE SEQUENCE [LARGE SCALE GENOMIC DNA]</scope>
    <source>
        <strain evidence="1 2">P</strain>
    </source>
</reference>
<keyword evidence="2" id="KW-1185">Reference proteome</keyword>
<proteinExistence type="predicted"/>
<reference evidence="1 2" key="2">
    <citation type="submission" date="2019-09" db="EMBL/GenBank/DDBJ databases">
        <title>Complete Genome Sequence and Methylome Analysis of free living Spirochaetas.</title>
        <authorList>
            <person name="Leshcheva N."/>
            <person name="Mikheeva N."/>
        </authorList>
    </citation>
    <scope>NUCLEOTIDE SEQUENCE [LARGE SCALE GENOMIC DNA]</scope>
    <source>
        <strain evidence="1 2">P</strain>
    </source>
</reference>
<dbReference type="Proteomes" id="UP000323824">
    <property type="component" value="Chromosome"/>
</dbReference>
<protein>
    <submittedName>
        <fullName evidence="1">Uncharacterized protein</fullName>
    </submittedName>
</protein>
<accession>A0A5C1QIU3</accession>
<evidence type="ECO:0000313" key="1">
    <source>
        <dbReference type="EMBL" id="QEN06092.1"/>
    </source>
</evidence>
<name>A0A5C1QIU3_9SPIO</name>
<dbReference type="RefSeq" id="WP_149569326.1">
    <property type="nucleotide sequence ID" value="NZ_CP035807.1"/>
</dbReference>
<dbReference type="KEGG" id="sper:EW093_15835"/>
<organism evidence="1 2">
    <name type="scientific">Thiospirochaeta perfilievii</name>
    <dbReference type="NCBI Taxonomy" id="252967"/>
    <lineage>
        <taxon>Bacteria</taxon>
        <taxon>Pseudomonadati</taxon>
        <taxon>Spirochaetota</taxon>
        <taxon>Spirochaetia</taxon>
        <taxon>Spirochaetales</taxon>
        <taxon>Spirochaetaceae</taxon>
        <taxon>Thiospirochaeta</taxon>
    </lineage>
</organism>